<evidence type="ECO:0000313" key="18">
    <source>
        <dbReference type="Proteomes" id="UP000504624"/>
    </source>
</evidence>
<comment type="subcellular location">
    <subcellularLocation>
        <location evidence="16">Basolateral cell membrane</location>
        <topology evidence="16">Single-pass type I membrane protein</topology>
    </subcellularLocation>
    <subcellularLocation>
        <location evidence="2">Cell junction</location>
        <location evidence="2">Adherens junction</location>
    </subcellularLocation>
    <subcellularLocation>
        <location evidence="1">Cell junction</location>
        <location evidence="1">Tight junction</location>
    </subcellularLocation>
</comment>
<evidence type="ECO:0000256" key="13">
    <source>
        <dbReference type="ARBA" id="ARBA00023170"/>
    </source>
</evidence>
<organism evidence="18 19">
    <name type="scientific">Lepidothrix coronata</name>
    <name type="common">blue-crowned manakin</name>
    <dbReference type="NCBI Taxonomy" id="321398"/>
    <lineage>
        <taxon>Eukaryota</taxon>
        <taxon>Metazoa</taxon>
        <taxon>Chordata</taxon>
        <taxon>Craniata</taxon>
        <taxon>Vertebrata</taxon>
        <taxon>Euteleostomi</taxon>
        <taxon>Archelosauria</taxon>
        <taxon>Archosauria</taxon>
        <taxon>Dinosauria</taxon>
        <taxon>Saurischia</taxon>
        <taxon>Theropoda</taxon>
        <taxon>Coelurosauria</taxon>
        <taxon>Aves</taxon>
        <taxon>Neognathae</taxon>
        <taxon>Neoaves</taxon>
        <taxon>Telluraves</taxon>
        <taxon>Australaves</taxon>
        <taxon>Passeriformes</taxon>
        <taxon>Pipridae</taxon>
        <taxon>Lepidothrix</taxon>
    </lineage>
</organism>
<dbReference type="GO" id="GO:0016323">
    <property type="term" value="C:basolateral plasma membrane"/>
    <property type="evidence" value="ECO:0007669"/>
    <property type="project" value="UniProtKB-SubCell"/>
</dbReference>
<keyword evidence="13 19" id="KW-0675">Receptor</keyword>
<evidence type="ECO:0000256" key="16">
    <source>
        <dbReference type="ARBA" id="ARBA00023768"/>
    </source>
</evidence>
<dbReference type="InterPro" id="IPR036179">
    <property type="entry name" value="Ig-like_dom_sf"/>
</dbReference>
<dbReference type="GO" id="GO:0005923">
    <property type="term" value="C:bicellular tight junction"/>
    <property type="evidence" value="ECO:0007669"/>
    <property type="project" value="UniProtKB-SubCell"/>
</dbReference>
<evidence type="ECO:0000256" key="10">
    <source>
        <dbReference type="ARBA" id="ARBA00022989"/>
    </source>
</evidence>
<dbReference type="Pfam" id="PF07686">
    <property type="entry name" value="V-set"/>
    <property type="match status" value="1"/>
</dbReference>
<keyword evidence="10" id="KW-1133">Transmembrane helix</keyword>
<keyword evidence="9" id="KW-0965">Cell junction</keyword>
<sequence>MIVSSPEYKMGIDMLKGLTLNLPDGLTRSLTITSVDQSVFEKAQGEKVTLPCTFELLEEDEGPLDIEWVFIPADNPEKEQVIIMYAVGRIYNHCNPTEIGRVHFTNPYPRCGDGSLDIMNLKAADTGTYQCKVKKVPGVQSKKIQLTVLVKPAGTKCSIEGSQEIGKDLTLKCASREGSPLLSYDWRRVSGPQELPATSMLNKNTGELLLKNVSQEDSGVYNCVASNRVGTDECSIELNVTPQSVCWVMVM</sequence>
<dbReference type="GO" id="GO:0050839">
    <property type="term" value="F:cell adhesion molecule binding"/>
    <property type="evidence" value="ECO:0007669"/>
    <property type="project" value="TreeGrafter"/>
</dbReference>
<evidence type="ECO:0000256" key="9">
    <source>
        <dbReference type="ARBA" id="ARBA00022949"/>
    </source>
</evidence>
<dbReference type="SMART" id="SM00408">
    <property type="entry name" value="IGc2"/>
    <property type="match status" value="2"/>
</dbReference>
<dbReference type="Proteomes" id="UP000504624">
    <property type="component" value="Unplaced"/>
</dbReference>
<dbReference type="GO" id="GO:0005912">
    <property type="term" value="C:adherens junction"/>
    <property type="evidence" value="ECO:0007669"/>
    <property type="project" value="UniProtKB-SubCell"/>
</dbReference>
<evidence type="ECO:0000256" key="15">
    <source>
        <dbReference type="ARBA" id="ARBA00023319"/>
    </source>
</evidence>
<evidence type="ECO:0000256" key="5">
    <source>
        <dbReference type="ARBA" id="ARBA00022692"/>
    </source>
</evidence>
<keyword evidence="15" id="KW-0393">Immunoglobulin domain</keyword>
<gene>
    <name evidence="19" type="primary">LOC108496356</name>
</gene>
<dbReference type="Pfam" id="PF13927">
    <property type="entry name" value="Ig_3"/>
    <property type="match status" value="1"/>
</dbReference>
<dbReference type="InterPro" id="IPR013106">
    <property type="entry name" value="Ig_V-set"/>
</dbReference>
<dbReference type="PANTHER" id="PTHR44468">
    <property type="entry name" value="COXSACKIEVIRUS AND ADENOVIRUS RECEPTOR-RELATED"/>
    <property type="match status" value="1"/>
</dbReference>
<evidence type="ECO:0000256" key="4">
    <source>
        <dbReference type="ARBA" id="ARBA00022475"/>
    </source>
</evidence>
<keyword evidence="3" id="KW-0796">Tight junction</keyword>
<feature type="domain" description="Ig-like" evidence="17">
    <location>
        <begin position="152"/>
        <end position="241"/>
    </location>
</feature>
<keyword evidence="6" id="KW-0732">Signal</keyword>
<keyword evidence="5" id="KW-0812">Transmembrane</keyword>
<evidence type="ECO:0000256" key="12">
    <source>
        <dbReference type="ARBA" id="ARBA00023157"/>
    </source>
</evidence>
<dbReference type="PANTHER" id="PTHR44468:SF3">
    <property type="entry name" value="COXSACKIEVIRUS AND ADENOVIRUS RECEPTOR"/>
    <property type="match status" value="1"/>
</dbReference>
<protein>
    <submittedName>
        <fullName evidence="19">Coxsackievirus and adenovirus receptor homolog</fullName>
    </submittedName>
</protein>
<dbReference type="RefSeq" id="XP_017668480.1">
    <property type="nucleotide sequence ID" value="XM_017812991.1"/>
</dbReference>
<dbReference type="GO" id="GO:0034109">
    <property type="term" value="P:homotypic cell-cell adhesion"/>
    <property type="evidence" value="ECO:0007669"/>
    <property type="project" value="TreeGrafter"/>
</dbReference>
<dbReference type="AlphaFoldDB" id="A0A6J0H342"/>
<dbReference type="OrthoDB" id="8902063at2759"/>
<evidence type="ECO:0000259" key="17">
    <source>
        <dbReference type="PROSITE" id="PS50835"/>
    </source>
</evidence>
<evidence type="ECO:0000256" key="7">
    <source>
        <dbReference type="ARBA" id="ARBA00022737"/>
    </source>
</evidence>
<evidence type="ECO:0000256" key="14">
    <source>
        <dbReference type="ARBA" id="ARBA00023180"/>
    </source>
</evidence>
<dbReference type="GeneID" id="108496356"/>
<dbReference type="InterPro" id="IPR003599">
    <property type="entry name" value="Ig_sub"/>
</dbReference>
<dbReference type="FunFam" id="2.60.40.10:FF:000095">
    <property type="entry name" value="immunoglobulin superfamily member 11 isoform X1"/>
    <property type="match status" value="1"/>
</dbReference>
<dbReference type="Gene3D" id="2.60.40.10">
    <property type="entry name" value="Immunoglobulins"/>
    <property type="match status" value="2"/>
</dbReference>
<proteinExistence type="predicted"/>
<evidence type="ECO:0000256" key="6">
    <source>
        <dbReference type="ARBA" id="ARBA00022729"/>
    </source>
</evidence>
<dbReference type="GO" id="GO:0014704">
    <property type="term" value="C:intercalated disc"/>
    <property type="evidence" value="ECO:0007669"/>
    <property type="project" value="TreeGrafter"/>
</dbReference>
<evidence type="ECO:0000256" key="11">
    <source>
        <dbReference type="ARBA" id="ARBA00023136"/>
    </source>
</evidence>
<keyword evidence="18" id="KW-1185">Reference proteome</keyword>
<evidence type="ECO:0000256" key="8">
    <source>
        <dbReference type="ARBA" id="ARBA00022889"/>
    </source>
</evidence>
<accession>A0A6J0H342</accession>
<evidence type="ECO:0000256" key="1">
    <source>
        <dbReference type="ARBA" id="ARBA00004435"/>
    </source>
</evidence>
<keyword evidence="7" id="KW-0677">Repeat</keyword>
<evidence type="ECO:0000313" key="19">
    <source>
        <dbReference type="RefSeq" id="XP_017668480.1"/>
    </source>
</evidence>
<keyword evidence="8" id="KW-0130">Cell adhesion</keyword>
<dbReference type="InterPro" id="IPR003598">
    <property type="entry name" value="Ig_sub2"/>
</dbReference>
<keyword evidence="4" id="KW-1003">Cell membrane</keyword>
<feature type="domain" description="Ig-like" evidence="17">
    <location>
        <begin position="23"/>
        <end position="147"/>
    </location>
</feature>
<dbReference type="SUPFAM" id="SSF48726">
    <property type="entry name" value="Immunoglobulin"/>
    <property type="match status" value="2"/>
</dbReference>
<dbReference type="InterPro" id="IPR013783">
    <property type="entry name" value="Ig-like_fold"/>
</dbReference>
<dbReference type="SMART" id="SM00409">
    <property type="entry name" value="IG"/>
    <property type="match status" value="2"/>
</dbReference>
<dbReference type="PROSITE" id="PS50835">
    <property type="entry name" value="IG_LIKE"/>
    <property type="match status" value="2"/>
</dbReference>
<name>A0A6J0H342_9PASS</name>
<reference evidence="19" key="1">
    <citation type="submission" date="2025-08" db="UniProtKB">
        <authorList>
            <consortium name="RefSeq"/>
        </authorList>
    </citation>
    <scope>IDENTIFICATION</scope>
</reference>
<dbReference type="InterPro" id="IPR052307">
    <property type="entry name" value="EJ_Adhesion_Regulator"/>
</dbReference>
<keyword evidence="12" id="KW-1015">Disulfide bond</keyword>
<keyword evidence="14" id="KW-0325">Glycoprotein</keyword>
<evidence type="ECO:0000256" key="3">
    <source>
        <dbReference type="ARBA" id="ARBA00022427"/>
    </source>
</evidence>
<evidence type="ECO:0000256" key="2">
    <source>
        <dbReference type="ARBA" id="ARBA00004536"/>
    </source>
</evidence>
<keyword evidence="11" id="KW-0472">Membrane</keyword>
<dbReference type="InterPro" id="IPR007110">
    <property type="entry name" value="Ig-like_dom"/>
</dbReference>